<gene>
    <name evidence="4" type="ORF">SAMN04488518_103203</name>
</gene>
<accession>A0A1I3XWV4</accession>
<evidence type="ECO:0000256" key="2">
    <source>
        <dbReference type="ARBA" id="ARBA00022801"/>
    </source>
</evidence>
<evidence type="ECO:0000313" key="5">
    <source>
        <dbReference type="Proteomes" id="UP000199598"/>
    </source>
</evidence>
<dbReference type="InterPro" id="IPR051400">
    <property type="entry name" value="HAD-like_hydrolase"/>
</dbReference>
<dbReference type="InterPro" id="IPR006439">
    <property type="entry name" value="HAD-SF_hydro_IA"/>
</dbReference>
<sequence length="229" mass="25682">MPRELLISFDADQTLFDFQRILDEALITTASFLSHYSDKPITPKRLKKIHKSLIEDAGPNNIRLLETRRASFEQALNPLSNAKDLSEQALEIFKKVRFGDPYFYPHVKETLATLKRNYKTALITNGNSCPKSAGIAHLFDFVVMAEEYPYKKPDPRLFDAMLSMAGISPDKLIHVGDSLEHDIAGANNIGATSVWFNPLQHANRSPVLPDHSIACMRELPSLVAGYASR</sequence>
<comment type="cofactor">
    <cofactor evidence="1">
        <name>Mg(2+)</name>
        <dbReference type="ChEBI" id="CHEBI:18420"/>
    </cofactor>
</comment>
<dbReference type="InterPro" id="IPR023214">
    <property type="entry name" value="HAD_sf"/>
</dbReference>
<reference evidence="4 5" key="1">
    <citation type="submission" date="2016-10" db="EMBL/GenBank/DDBJ databases">
        <authorList>
            <person name="Varghese N."/>
            <person name="Submissions S."/>
        </authorList>
    </citation>
    <scope>NUCLEOTIDE SEQUENCE [LARGE SCALE GENOMIC DNA]</scope>
    <source>
        <strain evidence="4 5">DSM 16392</strain>
    </source>
</reference>
<keyword evidence="3" id="KW-0460">Magnesium</keyword>
<dbReference type="NCBIfam" id="TIGR01549">
    <property type="entry name" value="HAD-SF-IA-v1"/>
    <property type="match status" value="1"/>
</dbReference>
<dbReference type="RefSeq" id="WP_093518209.1">
    <property type="nucleotide sequence ID" value="NZ_FOSK01000003.1"/>
</dbReference>
<comment type="caution">
    <text evidence="4">The sequence shown here is derived from an EMBL/GenBank/DDBJ whole genome shotgun (WGS) entry which is preliminary data.</text>
</comment>
<dbReference type="Gene3D" id="1.20.120.1600">
    <property type="match status" value="1"/>
</dbReference>
<dbReference type="Pfam" id="PF00702">
    <property type="entry name" value="Hydrolase"/>
    <property type="match status" value="1"/>
</dbReference>
<proteinExistence type="predicted"/>
<dbReference type="SFLD" id="SFLDG01129">
    <property type="entry name" value="C1.5:_HAD__Beta-PGM__Phosphata"/>
    <property type="match status" value="1"/>
</dbReference>
<dbReference type="GO" id="GO:0016787">
    <property type="term" value="F:hydrolase activity"/>
    <property type="evidence" value="ECO:0007669"/>
    <property type="project" value="UniProtKB-KW"/>
</dbReference>
<protein>
    <submittedName>
        <fullName evidence="4">Hydrolase of the HAD superfamily</fullName>
    </submittedName>
</protein>
<dbReference type="Gene3D" id="3.40.50.1000">
    <property type="entry name" value="HAD superfamily/HAD-like"/>
    <property type="match status" value="1"/>
</dbReference>
<dbReference type="SFLD" id="SFLDS00003">
    <property type="entry name" value="Haloacid_Dehalogenase"/>
    <property type="match status" value="1"/>
</dbReference>
<keyword evidence="5" id="KW-1185">Reference proteome</keyword>
<evidence type="ECO:0000313" key="4">
    <source>
        <dbReference type="EMBL" id="SFK24025.1"/>
    </source>
</evidence>
<keyword evidence="2 4" id="KW-0378">Hydrolase</keyword>
<evidence type="ECO:0000256" key="1">
    <source>
        <dbReference type="ARBA" id="ARBA00001946"/>
    </source>
</evidence>
<evidence type="ECO:0000256" key="3">
    <source>
        <dbReference type="ARBA" id="ARBA00022842"/>
    </source>
</evidence>
<dbReference type="NCBIfam" id="TIGR01509">
    <property type="entry name" value="HAD-SF-IA-v3"/>
    <property type="match status" value="1"/>
</dbReference>
<dbReference type="PANTHER" id="PTHR46470">
    <property type="entry name" value="N-ACYLNEURAMINATE-9-PHOSPHATASE"/>
    <property type="match status" value="1"/>
</dbReference>
<dbReference type="InterPro" id="IPR036412">
    <property type="entry name" value="HAD-like_sf"/>
</dbReference>
<dbReference type="EMBL" id="FOSK01000003">
    <property type="protein sequence ID" value="SFK24025.1"/>
    <property type="molecule type" value="Genomic_DNA"/>
</dbReference>
<name>A0A1I3XWV4_9HYPH</name>
<dbReference type="SUPFAM" id="SSF56784">
    <property type="entry name" value="HAD-like"/>
    <property type="match status" value="1"/>
</dbReference>
<organism evidence="4 5">
    <name type="scientific">Pseudovibrio ascidiaceicola</name>
    <dbReference type="NCBI Taxonomy" id="285279"/>
    <lineage>
        <taxon>Bacteria</taxon>
        <taxon>Pseudomonadati</taxon>
        <taxon>Pseudomonadota</taxon>
        <taxon>Alphaproteobacteria</taxon>
        <taxon>Hyphomicrobiales</taxon>
        <taxon>Stappiaceae</taxon>
        <taxon>Pseudovibrio</taxon>
    </lineage>
</organism>
<dbReference type="Proteomes" id="UP000199598">
    <property type="component" value="Unassembled WGS sequence"/>
</dbReference>